<gene>
    <name evidence="4" type="ORF">CNX65_13935</name>
</gene>
<keyword evidence="5" id="KW-1185">Reference proteome</keyword>
<dbReference type="KEGG" id="apre:CNX65_13935"/>
<dbReference type="SMART" id="SM00283">
    <property type="entry name" value="MA"/>
    <property type="match status" value="1"/>
</dbReference>
<dbReference type="InterPro" id="IPR003018">
    <property type="entry name" value="GAF"/>
</dbReference>
<dbReference type="InterPro" id="IPR029016">
    <property type="entry name" value="GAF-like_dom_sf"/>
</dbReference>
<dbReference type="AlphaFoldDB" id="A0A290Z5K4"/>
<dbReference type="PANTHER" id="PTHR32089">
    <property type="entry name" value="METHYL-ACCEPTING CHEMOTAXIS PROTEIN MCPB"/>
    <property type="match status" value="1"/>
</dbReference>
<dbReference type="RefSeq" id="WP_096493223.1">
    <property type="nucleotide sequence ID" value="NZ_CP023445.1"/>
</dbReference>
<evidence type="ECO:0000313" key="4">
    <source>
        <dbReference type="EMBL" id="ATE54255.1"/>
    </source>
</evidence>
<dbReference type="SUPFAM" id="SSF58104">
    <property type="entry name" value="Methyl-accepting chemotaxis protein (MCP) signaling domain"/>
    <property type="match status" value="1"/>
</dbReference>
<dbReference type="Gene3D" id="3.30.450.40">
    <property type="match status" value="2"/>
</dbReference>
<name>A0A290Z5K4_9PSEU</name>
<organism evidence="4 5">
    <name type="scientific">Actinosynnema pretiosum</name>
    <dbReference type="NCBI Taxonomy" id="42197"/>
    <lineage>
        <taxon>Bacteria</taxon>
        <taxon>Bacillati</taxon>
        <taxon>Actinomycetota</taxon>
        <taxon>Actinomycetes</taxon>
        <taxon>Pseudonocardiales</taxon>
        <taxon>Pseudonocardiaceae</taxon>
        <taxon>Actinosynnema</taxon>
    </lineage>
</organism>
<evidence type="ECO:0000313" key="5">
    <source>
        <dbReference type="Proteomes" id="UP000218505"/>
    </source>
</evidence>
<accession>A0A290Z5K4</accession>
<dbReference type="PANTHER" id="PTHR32089:SF112">
    <property type="entry name" value="LYSOZYME-LIKE PROTEIN-RELATED"/>
    <property type="match status" value="1"/>
</dbReference>
<dbReference type="Pfam" id="PF13185">
    <property type="entry name" value="GAF_2"/>
    <property type="match status" value="2"/>
</dbReference>
<evidence type="ECO:0000256" key="1">
    <source>
        <dbReference type="ARBA" id="ARBA00023224"/>
    </source>
</evidence>
<evidence type="ECO:0000259" key="3">
    <source>
        <dbReference type="PROSITE" id="PS50111"/>
    </source>
</evidence>
<evidence type="ECO:0000256" key="2">
    <source>
        <dbReference type="PROSITE-ProRule" id="PRU00284"/>
    </source>
</evidence>
<proteinExistence type="predicted"/>
<feature type="domain" description="Methyl-accepting transducer" evidence="3">
    <location>
        <begin position="351"/>
        <end position="522"/>
    </location>
</feature>
<dbReference type="GO" id="GO:0016020">
    <property type="term" value="C:membrane"/>
    <property type="evidence" value="ECO:0007669"/>
    <property type="project" value="InterPro"/>
</dbReference>
<protein>
    <submittedName>
        <fullName evidence="4">Chemotaxis protein</fullName>
    </submittedName>
</protein>
<sequence length="522" mass="56048">MPFWKSRRRTADVPDVRKTVAEAQENAAAVTAVVKALDGATTSAQAVKVALDAVRKQFGWVYGSYWRIDKAGRTLRFAVESGDAGEEFRKVTQEASFAEGVGLSGRTWRTRGLVFVEDLGTVKDCVRAPAAQRVGVKSGICFPLMSKGRVVGTMDFFTLEHLTPSEQRLDALRSIGLLVSQALERVTDSEVQAAAALDLQAVNTVLRGLGSATSEEEATRQALETVRSEFGWAYGSYWAVDPTGQELRFVTESGDAGEEFRRITREASFREGVGLAGRTWKAREMLFVRDLAEMTDCVRAPAARRAGVKSGVCLPLVVHDVVIGTMDFFTLEEVELSDSRENSLRNTAFLVSQSLERIRETTRISSAGAELVTSIEEVERNVVQATGVAAEAATLTTDANQAVDRLAQSSNEVGDVVKVINNIAEQTNLLALNAAIEAARAGEAGKGFAVVANEVKELAQGTARATEDVARLISAIQSDAGSVVTSLAAIGQIVDRINETQTMIGGVLTEQAAVTRDIVGGR</sequence>
<dbReference type="SUPFAM" id="SSF55781">
    <property type="entry name" value="GAF domain-like"/>
    <property type="match status" value="2"/>
</dbReference>
<dbReference type="InterPro" id="IPR004089">
    <property type="entry name" value="MCPsignal_dom"/>
</dbReference>
<dbReference type="PROSITE" id="PS50111">
    <property type="entry name" value="CHEMOTAXIS_TRANSDUC_2"/>
    <property type="match status" value="1"/>
</dbReference>
<dbReference type="Proteomes" id="UP000218505">
    <property type="component" value="Chromosome"/>
</dbReference>
<keyword evidence="1 2" id="KW-0807">Transducer</keyword>
<dbReference type="GO" id="GO:0007165">
    <property type="term" value="P:signal transduction"/>
    <property type="evidence" value="ECO:0007669"/>
    <property type="project" value="UniProtKB-KW"/>
</dbReference>
<dbReference type="SMART" id="SM00065">
    <property type="entry name" value="GAF"/>
    <property type="match status" value="2"/>
</dbReference>
<dbReference type="EMBL" id="CP023445">
    <property type="protein sequence ID" value="ATE54255.1"/>
    <property type="molecule type" value="Genomic_DNA"/>
</dbReference>
<reference evidence="4" key="1">
    <citation type="submission" date="2017-09" db="EMBL/GenBank/DDBJ databases">
        <title>Complete Genome Sequence of ansamitocin-producing Bacterium Actinosynnema pretiosum X47.</title>
        <authorList>
            <person name="Cao G."/>
            <person name="Zong G."/>
            <person name="Zhong C."/>
            <person name="Fu J."/>
        </authorList>
    </citation>
    <scope>NUCLEOTIDE SEQUENCE [LARGE SCALE GENOMIC DNA]</scope>
    <source>
        <strain evidence="4">X47</strain>
    </source>
</reference>
<dbReference type="Pfam" id="PF00015">
    <property type="entry name" value="MCPsignal"/>
    <property type="match status" value="1"/>
</dbReference>
<dbReference type="Gene3D" id="1.10.287.950">
    <property type="entry name" value="Methyl-accepting chemotaxis protein"/>
    <property type="match status" value="1"/>
</dbReference>